<organism evidence="2 3">
    <name type="scientific">Corallococcus soli</name>
    <dbReference type="NCBI Taxonomy" id="2710757"/>
    <lineage>
        <taxon>Bacteria</taxon>
        <taxon>Pseudomonadati</taxon>
        <taxon>Myxococcota</taxon>
        <taxon>Myxococcia</taxon>
        <taxon>Myxococcales</taxon>
        <taxon>Cystobacterineae</taxon>
        <taxon>Myxococcaceae</taxon>
        <taxon>Corallococcus</taxon>
    </lineage>
</organism>
<protein>
    <submittedName>
        <fullName evidence="2">Chemotaxis protein CheW</fullName>
    </submittedName>
</protein>
<dbReference type="InterPro" id="IPR039315">
    <property type="entry name" value="CheW"/>
</dbReference>
<dbReference type="InterPro" id="IPR002545">
    <property type="entry name" value="CheW-lke_dom"/>
</dbReference>
<dbReference type="PANTHER" id="PTHR22617">
    <property type="entry name" value="CHEMOTAXIS SENSOR HISTIDINE KINASE-RELATED"/>
    <property type="match status" value="1"/>
</dbReference>
<reference evidence="2 3" key="1">
    <citation type="submission" date="2020-02" db="EMBL/GenBank/DDBJ databases">
        <authorList>
            <person name="Babadi Z.K."/>
            <person name="Risdian C."/>
            <person name="Ebrahimipour G.H."/>
            <person name="Wink J."/>
        </authorList>
    </citation>
    <scope>NUCLEOTIDE SEQUENCE [LARGE SCALE GENOMIC DNA]</scope>
    <source>
        <strain evidence="2 3">ZKHCc1 1396</strain>
    </source>
</reference>
<evidence type="ECO:0000259" key="1">
    <source>
        <dbReference type="PROSITE" id="PS50851"/>
    </source>
</evidence>
<dbReference type="PANTHER" id="PTHR22617:SF23">
    <property type="entry name" value="CHEMOTAXIS PROTEIN CHEW"/>
    <property type="match status" value="1"/>
</dbReference>
<gene>
    <name evidence="2" type="ORF">G4177_24905</name>
</gene>
<dbReference type="Gene3D" id="2.30.30.40">
    <property type="entry name" value="SH3 Domains"/>
    <property type="match status" value="1"/>
</dbReference>
<dbReference type="PROSITE" id="PS50851">
    <property type="entry name" value="CHEW"/>
    <property type="match status" value="1"/>
</dbReference>
<evidence type="ECO:0000313" key="2">
    <source>
        <dbReference type="EMBL" id="MBE4751418.1"/>
    </source>
</evidence>
<keyword evidence="3" id="KW-1185">Reference proteome</keyword>
<proteinExistence type="predicted"/>
<dbReference type="EMBL" id="JAAIYO010000008">
    <property type="protein sequence ID" value="MBE4751418.1"/>
    <property type="molecule type" value="Genomic_DNA"/>
</dbReference>
<dbReference type="SUPFAM" id="SSF50341">
    <property type="entry name" value="CheW-like"/>
    <property type="match status" value="1"/>
</dbReference>
<name>A0ABR9PU04_9BACT</name>
<comment type="caution">
    <text evidence="2">The sequence shown here is derived from an EMBL/GenBank/DDBJ whole genome shotgun (WGS) entry which is preliminary data.</text>
</comment>
<dbReference type="Gene3D" id="2.40.50.180">
    <property type="entry name" value="CheA-289, Domain 4"/>
    <property type="match status" value="1"/>
</dbReference>
<dbReference type="Pfam" id="PF01584">
    <property type="entry name" value="CheW"/>
    <property type="match status" value="1"/>
</dbReference>
<dbReference type="InterPro" id="IPR036061">
    <property type="entry name" value="CheW-like_dom_sf"/>
</dbReference>
<dbReference type="RefSeq" id="WP_193428627.1">
    <property type="nucleotide sequence ID" value="NZ_JAAIYO010000008.1"/>
</dbReference>
<sequence length="163" mass="17110">MIILRQLCTFLVGEHLFGLDIERVQEILLPPPLTRVPGAPPEVAGLLNLRGQIVPAIDLRRRLELPAGAAPSDAPHVVLRGDDGAVSLRVDAIGDILPLEDAALAPLPDNLRGALRTMLLGVHALPDRLLLVLSADAVVDGLAPAAATPSPSPSILALPQESR</sequence>
<dbReference type="Proteomes" id="UP001516472">
    <property type="component" value="Unassembled WGS sequence"/>
</dbReference>
<dbReference type="SMART" id="SM00260">
    <property type="entry name" value="CheW"/>
    <property type="match status" value="1"/>
</dbReference>
<feature type="domain" description="CheW-like" evidence="1">
    <location>
        <begin position="4"/>
        <end position="144"/>
    </location>
</feature>
<accession>A0ABR9PU04</accession>
<evidence type="ECO:0000313" key="3">
    <source>
        <dbReference type="Proteomes" id="UP001516472"/>
    </source>
</evidence>